<proteinExistence type="predicted"/>
<keyword evidence="4" id="KW-1185">Reference proteome</keyword>
<name>A0A931N6B1_9NOCA</name>
<organism evidence="3 4">
    <name type="scientific">Nocardia bovistercoris</name>
    <dbReference type="NCBI Taxonomy" id="2785916"/>
    <lineage>
        <taxon>Bacteria</taxon>
        <taxon>Bacillati</taxon>
        <taxon>Actinomycetota</taxon>
        <taxon>Actinomycetes</taxon>
        <taxon>Mycobacteriales</taxon>
        <taxon>Nocardiaceae</taxon>
        <taxon>Nocardia</taxon>
    </lineage>
</organism>
<evidence type="ECO:0000256" key="1">
    <source>
        <dbReference type="SAM" id="MobiDB-lite"/>
    </source>
</evidence>
<evidence type="ECO:0000313" key="3">
    <source>
        <dbReference type="EMBL" id="MBH0780306.1"/>
    </source>
</evidence>
<feature type="region of interest" description="Disordered" evidence="1">
    <location>
        <begin position="60"/>
        <end position="84"/>
    </location>
</feature>
<evidence type="ECO:0000313" key="4">
    <source>
        <dbReference type="Proteomes" id="UP000655751"/>
    </source>
</evidence>
<protein>
    <submittedName>
        <fullName evidence="3">Uncharacterized protein</fullName>
    </submittedName>
</protein>
<sequence length="84" mass="8825">MSGLLLFVATVGPMVLITGGFGLAVTRAQRRGLGPTVIGPFQDMWDPSAARTQVEIEIRAEQKAPTPSPGDPPSDEGPRVVPSK</sequence>
<dbReference type="Proteomes" id="UP000655751">
    <property type="component" value="Unassembled WGS sequence"/>
</dbReference>
<feature type="transmembrane region" description="Helical" evidence="2">
    <location>
        <begin position="6"/>
        <end position="25"/>
    </location>
</feature>
<keyword evidence="2" id="KW-0472">Membrane</keyword>
<comment type="caution">
    <text evidence="3">The sequence shown here is derived from an EMBL/GenBank/DDBJ whole genome shotgun (WGS) entry which is preliminary data.</text>
</comment>
<dbReference type="RefSeq" id="WP_196152601.1">
    <property type="nucleotide sequence ID" value="NZ_JADMLG010000014.1"/>
</dbReference>
<dbReference type="EMBL" id="JADMLG010000014">
    <property type="protein sequence ID" value="MBH0780306.1"/>
    <property type="molecule type" value="Genomic_DNA"/>
</dbReference>
<gene>
    <name evidence="3" type="ORF">IT779_28945</name>
</gene>
<keyword evidence="2" id="KW-1133">Transmembrane helix</keyword>
<reference evidence="3" key="1">
    <citation type="submission" date="2020-11" db="EMBL/GenBank/DDBJ databases">
        <title>Nocardia NEAU-351.nov., a novel actinomycete isolated from the cow dung.</title>
        <authorList>
            <person name="Zhang X."/>
        </authorList>
    </citation>
    <scope>NUCLEOTIDE SEQUENCE</scope>
    <source>
        <strain evidence="3">NEAU-351</strain>
    </source>
</reference>
<dbReference type="AlphaFoldDB" id="A0A931N6B1"/>
<evidence type="ECO:0000256" key="2">
    <source>
        <dbReference type="SAM" id="Phobius"/>
    </source>
</evidence>
<accession>A0A931N6B1</accession>
<keyword evidence="2" id="KW-0812">Transmembrane</keyword>